<dbReference type="Pfam" id="PF14384">
    <property type="entry name" value="BrnA_antitoxin"/>
    <property type="match status" value="1"/>
</dbReference>
<evidence type="ECO:0000313" key="1">
    <source>
        <dbReference type="EMBL" id="MDQ0997332.1"/>
    </source>
</evidence>
<reference evidence="1 2" key="1">
    <citation type="submission" date="2023-07" db="EMBL/GenBank/DDBJ databases">
        <title>Comparative genomics of wheat-associated soil bacteria to identify genetic determinants of phenazine resistance.</title>
        <authorList>
            <person name="Mouncey N."/>
        </authorList>
    </citation>
    <scope>NUCLEOTIDE SEQUENCE [LARGE SCALE GENOMIC DNA]</scope>
    <source>
        <strain evidence="1 2">W4I11</strain>
    </source>
</reference>
<dbReference type="RefSeq" id="WP_307281187.1">
    <property type="nucleotide sequence ID" value="NZ_JAUSZT010000003.1"/>
</dbReference>
<proteinExistence type="predicted"/>
<evidence type="ECO:0000313" key="2">
    <source>
        <dbReference type="Proteomes" id="UP001237780"/>
    </source>
</evidence>
<dbReference type="EMBL" id="JAUSZT010000003">
    <property type="protein sequence ID" value="MDQ0997332.1"/>
    <property type="molecule type" value="Genomic_DNA"/>
</dbReference>
<accession>A0ABU0S991</accession>
<dbReference type="InterPro" id="IPR025528">
    <property type="entry name" value="BrnA_antitoxin"/>
</dbReference>
<organism evidence="1 2">
    <name type="scientific">Phyllobacterium ifriqiyense</name>
    <dbReference type="NCBI Taxonomy" id="314238"/>
    <lineage>
        <taxon>Bacteria</taxon>
        <taxon>Pseudomonadati</taxon>
        <taxon>Pseudomonadota</taxon>
        <taxon>Alphaproteobacteria</taxon>
        <taxon>Hyphomicrobiales</taxon>
        <taxon>Phyllobacteriaceae</taxon>
        <taxon>Phyllobacterium</taxon>
    </lineage>
</organism>
<sequence length="102" mass="11404">MHKIMTEEERKVHRARIQRAIDSITPEEDAALTKAALDDPDTVLITSLTKRRPGRPIAAAPKMPVSIRLSPDVLDYYRSTGPGWQSRIDETLRKAAGLKKNA</sequence>
<dbReference type="Proteomes" id="UP001237780">
    <property type="component" value="Unassembled WGS sequence"/>
</dbReference>
<comment type="caution">
    <text evidence="1">The sequence shown here is derived from an EMBL/GenBank/DDBJ whole genome shotgun (WGS) entry which is preliminary data.</text>
</comment>
<keyword evidence="2" id="KW-1185">Reference proteome</keyword>
<gene>
    <name evidence="1" type="ORF">QFZ34_002514</name>
</gene>
<protein>
    <submittedName>
        <fullName evidence="1">Uncharacterized protein (DUF4415 family)</fullName>
    </submittedName>
</protein>
<name>A0ABU0S991_9HYPH</name>